<evidence type="ECO:0000259" key="4">
    <source>
        <dbReference type="PROSITE" id="PS50110"/>
    </source>
</evidence>
<evidence type="ECO:0000313" key="6">
    <source>
        <dbReference type="Proteomes" id="UP000184474"/>
    </source>
</evidence>
<feature type="domain" description="Response regulatory" evidence="4">
    <location>
        <begin position="3"/>
        <end position="121"/>
    </location>
</feature>
<sequence length="125" mass="14234">MKKIIIAEDSSVIQNLTKKILQIQNFSITSVKNGQEVLKKLDAEDYDLILMDINMPKMDGMECAKQIRQLSDPIKSKIPILAITGNARNYSISDFNEVGINEYIPKPLNFDLLVDKVKLYTEKDD</sequence>
<dbReference type="Proteomes" id="UP000184474">
    <property type="component" value="Unassembled WGS sequence"/>
</dbReference>
<dbReference type="PANTHER" id="PTHR45339:SF1">
    <property type="entry name" value="HYBRID SIGNAL TRANSDUCTION HISTIDINE KINASE J"/>
    <property type="match status" value="1"/>
</dbReference>
<dbReference type="Pfam" id="PF00072">
    <property type="entry name" value="Response_reg"/>
    <property type="match status" value="1"/>
</dbReference>
<organism evidence="5 6">
    <name type="scientific">Reichenbachiella agariperforans</name>
    <dbReference type="NCBI Taxonomy" id="156994"/>
    <lineage>
        <taxon>Bacteria</taxon>
        <taxon>Pseudomonadati</taxon>
        <taxon>Bacteroidota</taxon>
        <taxon>Cytophagia</taxon>
        <taxon>Cytophagales</taxon>
        <taxon>Reichenbachiellaceae</taxon>
        <taxon>Reichenbachiella</taxon>
    </lineage>
</organism>
<dbReference type="STRING" id="156994.SAMN04488028_105175"/>
<evidence type="ECO:0000256" key="2">
    <source>
        <dbReference type="ARBA" id="ARBA00023012"/>
    </source>
</evidence>
<proteinExistence type="predicted"/>
<evidence type="ECO:0000313" key="5">
    <source>
        <dbReference type="EMBL" id="SHK48813.1"/>
    </source>
</evidence>
<dbReference type="PANTHER" id="PTHR45339">
    <property type="entry name" value="HYBRID SIGNAL TRANSDUCTION HISTIDINE KINASE J"/>
    <property type="match status" value="1"/>
</dbReference>
<dbReference type="AlphaFoldDB" id="A0A1M6SVU8"/>
<dbReference type="InterPro" id="IPR011006">
    <property type="entry name" value="CheY-like_superfamily"/>
</dbReference>
<evidence type="ECO:0000256" key="3">
    <source>
        <dbReference type="PROSITE-ProRule" id="PRU00169"/>
    </source>
</evidence>
<dbReference type="InterPro" id="IPR001789">
    <property type="entry name" value="Sig_transdc_resp-reg_receiver"/>
</dbReference>
<evidence type="ECO:0000256" key="1">
    <source>
        <dbReference type="ARBA" id="ARBA00022553"/>
    </source>
</evidence>
<dbReference type="GO" id="GO:0000160">
    <property type="term" value="P:phosphorelay signal transduction system"/>
    <property type="evidence" value="ECO:0007669"/>
    <property type="project" value="UniProtKB-KW"/>
</dbReference>
<name>A0A1M6SVU8_REIAG</name>
<dbReference type="EMBL" id="FRAA01000005">
    <property type="protein sequence ID" value="SHK48813.1"/>
    <property type="molecule type" value="Genomic_DNA"/>
</dbReference>
<dbReference type="SUPFAM" id="SSF52172">
    <property type="entry name" value="CheY-like"/>
    <property type="match status" value="1"/>
</dbReference>
<dbReference type="RefSeq" id="WP_073123314.1">
    <property type="nucleotide sequence ID" value="NZ_FRAA01000005.1"/>
</dbReference>
<dbReference type="PROSITE" id="PS50110">
    <property type="entry name" value="RESPONSE_REGULATORY"/>
    <property type="match status" value="1"/>
</dbReference>
<keyword evidence="1 3" id="KW-0597">Phosphoprotein</keyword>
<reference evidence="6" key="1">
    <citation type="submission" date="2016-11" db="EMBL/GenBank/DDBJ databases">
        <authorList>
            <person name="Varghese N."/>
            <person name="Submissions S."/>
        </authorList>
    </citation>
    <scope>NUCLEOTIDE SEQUENCE [LARGE SCALE GENOMIC DNA]</scope>
    <source>
        <strain evidence="6">DSM 26134</strain>
    </source>
</reference>
<dbReference type="Gene3D" id="3.40.50.2300">
    <property type="match status" value="1"/>
</dbReference>
<keyword evidence="2" id="KW-0902">Two-component regulatory system</keyword>
<dbReference type="CDD" id="cd17546">
    <property type="entry name" value="REC_hyHK_CKI1_RcsC-like"/>
    <property type="match status" value="1"/>
</dbReference>
<gene>
    <name evidence="5" type="ORF">SAMN04488028_105175</name>
</gene>
<accession>A0A1M6SVU8</accession>
<protein>
    <recommendedName>
        <fullName evidence="4">Response regulatory domain-containing protein</fullName>
    </recommendedName>
</protein>
<keyword evidence="6" id="KW-1185">Reference proteome</keyword>
<feature type="modified residue" description="4-aspartylphosphate" evidence="3">
    <location>
        <position position="52"/>
    </location>
</feature>
<dbReference type="SMART" id="SM00448">
    <property type="entry name" value="REC"/>
    <property type="match status" value="1"/>
</dbReference>